<accession>A0ABM6PG94</accession>
<feature type="transmembrane region" description="Helical" evidence="1">
    <location>
        <begin position="23"/>
        <end position="42"/>
    </location>
</feature>
<protein>
    <submittedName>
        <fullName evidence="2">Transporter, gluconate:H+ symporter (GntP) family</fullName>
    </submittedName>
</protein>
<proteinExistence type="predicted"/>
<feature type="transmembrane region" description="Helical" evidence="1">
    <location>
        <begin position="291"/>
        <end position="308"/>
    </location>
</feature>
<reference evidence="2 3" key="3">
    <citation type="journal article" date="2017" name="Int. J. Syst. Evol. Microbiol.">
        <title>Adaptation of Surface-Associated Bacteria to the Open Ocean: A Genomically Distinct Subpopulation of Phaeobacter gallaeciensis Colonizes Pacific Mesozooplankton.</title>
        <authorList>
            <person name="Freese H.M."/>
            <person name="Methner A."/>
            <person name="Overmann J."/>
        </authorList>
    </citation>
    <scope>NUCLEOTIDE SEQUENCE [LARGE SCALE GENOMIC DNA]</scope>
    <source>
        <strain evidence="2 3">P36</strain>
    </source>
</reference>
<reference evidence="2 3" key="1">
    <citation type="journal article" date="2017" name="Front. Microbiol.">
        <title>Phaeobacter piscinae sp. nov., a species of the Roseobacter group and potential aquaculture probiont.</title>
        <authorList>
            <person name="Sonnenschein E.C."/>
            <person name="Phippen C.B.W."/>
            <person name="Nielsen K.F."/>
            <person name="Mateiu R.V."/>
            <person name="Melchiorsen J."/>
            <person name="Gram L."/>
            <person name="Overmann J."/>
            <person name="Freese H.M."/>
        </authorList>
    </citation>
    <scope>NUCLEOTIDE SEQUENCE [LARGE SCALE GENOMIC DNA]</scope>
    <source>
        <strain evidence="2 3">P36</strain>
    </source>
</reference>
<feature type="transmembrane region" description="Helical" evidence="1">
    <location>
        <begin position="130"/>
        <end position="148"/>
    </location>
</feature>
<name>A0ABM6PG94_9RHOB</name>
<dbReference type="Proteomes" id="UP000218891">
    <property type="component" value="Chromosome"/>
</dbReference>
<keyword evidence="1" id="KW-0472">Membrane</keyword>
<dbReference type="InterPro" id="IPR003474">
    <property type="entry name" value="Glcn_transporter"/>
</dbReference>
<dbReference type="Pfam" id="PF02447">
    <property type="entry name" value="GntP_permease"/>
    <property type="match status" value="1"/>
</dbReference>
<keyword evidence="3" id="KW-1185">Reference proteome</keyword>
<keyword evidence="1" id="KW-1133">Transmembrane helix</keyword>
<feature type="transmembrane region" description="Helical" evidence="1">
    <location>
        <begin position="154"/>
        <end position="175"/>
    </location>
</feature>
<dbReference type="RefSeq" id="WP_096869342.1">
    <property type="nucleotide sequence ID" value="NZ_CP010643.1"/>
</dbReference>
<reference evidence="2 3" key="2">
    <citation type="journal article" date="2017" name="Genome Biol. Evol.">
        <title>Trajectories and Drivers of Genome Evolution in Surface-Associated Marine Phaeobacter.</title>
        <authorList>
            <person name="Freese H.M."/>
            <person name="Sikorski J."/>
            <person name="Bunk B."/>
            <person name="Scheuner C."/>
            <person name="Meier-Kolthoff J.P."/>
            <person name="Sproer C."/>
            <person name="Gram L."/>
            <person name="Overmann J."/>
        </authorList>
    </citation>
    <scope>NUCLEOTIDE SEQUENCE [LARGE SCALE GENOMIC DNA]</scope>
    <source>
        <strain evidence="2 3">P36</strain>
    </source>
</reference>
<evidence type="ECO:0000313" key="2">
    <source>
        <dbReference type="EMBL" id="ATG36669.1"/>
    </source>
</evidence>
<feature type="transmembrane region" description="Helical" evidence="1">
    <location>
        <begin position="337"/>
        <end position="355"/>
    </location>
</feature>
<keyword evidence="1" id="KW-0812">Transmembrane</keyword>
<gene>
    <name evidence="2" type="ORF">PhaeoP36_02557</name>
</gene>
<dbReference type="PANTHER" id="PTHR30354:SF11">
    <property type="entry name" value="PERMEASE"/>
    <property type="match status" value="1"/>
</dbReference>
<evidence type="ECO:0000256" key="1">
    <source>
        <dbReference type="SAM" id="Phobius"/>
    </source>
</evidence>
<feature type="transmembrane region" description="Helical" evidence="1">
    <location>
        <begin position="376"/>
        <end position="402"/>
    </location>
</feature>
<organism evidence="2 3">
    <name type="scientific">Phaeobacter piscinae</name>
    <dbReference type="NCBI Taxonomy" id="1580596"/>
    <lineage>
        <taxon>Bacteria</taxon>
        <taxon>Pseudomonadati</taxon>
        <taxon>Pseudomonadota</taxon>
        <taxon>Alphaproteobacteria</taxon>
        <taxon>Rhodobacterales</taxon>
        <taxon>Roseobacteraceae</taxon>
        <taxon>Phaeobacter</taxon>
    </lineage>
</organism>
<feature type="transmembrane region" description="Helical" evidence="1">
    <location>
        <begin position="224"/>
        <end position="244"/>
    </location>
</feature>
<feature type="transmembrane region" description="Helical" evidence="1">
    <location>
        <begin position="54"/>
        <end position="75"/>
    </location>
</feature>
<feature type="transmembrane region" description="Helical" evidence="1">
    <location>
        <begin position="265"/>
        <end position="285"/>
    </location>
</feature>
<dbReference type="EMBL" id="CP010643">
    <property type="protein sequence ID" value="ATG36669.1"/>
    <property type="molecule type" value="Genomic_DNA"/>
</dbReference>
<reference evidence="2 3" key="4">
    <citation type="journal article" date="2018" name="Environ. Microbiol. Rep.">
        <title>Phylogenetic distribution of roseobacticides in the Roseobacter group and their effect on microalgae.</title>
        <authorList>
            <person name="Sonnenschein E.C."/>
            <person name="Phippen C.B."/>
            <person name="Bentzon-Tilia M."/>
            <person name="Rasmussen S.A."/>
            <person name="Nielsen K.F."/>
            <person name="Gram L."/>
        </authorList>
    </citation>
    <scope>NUCLEOTIDE SEQUENCE [LARGE SCALE GENOMIC DNA]</scope>
    <source>
        <strain evidence="2 3">P36</strain>
    </source>
</reference>
<dbReference type="PANTHER" id="PTHR30354">
    <property type="entry name" value="GNT FAMILY GLUCONATE TRANSPORTER"/>
    <property type="match status" value="1"/>
</dbReference>
<feature type="transmembrane region" description="Helical" evidence="1">
    <location>
        <begin position="315"/>
        <end position="331"/>
    </location>
</feature>
<sequence length="403" mass="40751">MTDLPSTKTATHDLKRHLPDLPLVIWMVLLTLALGFAGGMGADDVIAKINTGFGRALGEFALILLPSFTLAAALSQRNVGSAAAGRTAALASPLAGGGMICPDTAYAALSPAAGRLKLDVAFGSYAGFKLLYPAGPLIVATGLGMTGAAGAEPVTLLICGVLLTLPVWAAGVIWGRFARVDSHAGSKRPADAAAGTLLITFAPFLLMTGLLIAGGIIGSTGWGLVDFLLLPKGALTAAAVLALLQTPSGARRGCLDSAVRRTGSLLLVIGAASALGAAFTGLVTLDGLVPRGSGMLTLVALFALTVLFKLAQGSSMATFAAIAPVAAPIVMTSGVNGIAAVFAICLGSFIAILPNDSFYWLVRRDALETEQSEARVIRILTGGAVVQALVGMAVLLAALAIWP</sequence>
<evidence type="ECO:0000313" key="3">
    <source>
        <dbReference type="Proteomes" id="UP000218891"/>
    </source>
</evidence>
<feature type="transmembrane region" description="Helical" evidence="1">
    <location>
        <begin position="196"/>
        <end position="218"/>
    </location>
</feature>